<proteinExistence type="predicted"/>
<gene>
    <name evidence="2" type="ordered locus">Bcep1808_5322</name>
</gene>
<dbReference type="HOGENOM" id="CLU_1934132_0_0_4"/>
<name>A4JPR7_BURVG</name>
<evidence type="ECO:0000313" key="2">
    <source>
        <dbReference type="EMBL" id="ABO58270.1"/>
    </source>
</evidence>
<sequence>MKNAWHSRVSASTSGVLLRCTFISSSGNDRRRIAFRCARHAGVTRFRMARDTPEKQLGNDVDAAFPRAKRRAQASFRREKIIVVWRFSHFRRVDTRRRRERRMRAARRGIHGWNSGAPAAPRHDAIPRRI</sequence>
<accession>A4JPR7</accession>
<feature type="region of interest" description="Disordered" evidence="1">
    <location>
        <begin position="111"/>
        <end position="130"/>
    </location>
</feature>
<organism evidence="2 3">
    <name type="scientific">Burkholderia vietnamiensis (strain G4 / LMG 22486)</name>
    <name type="common">Burkholderia cepacia (strain R1808)</name>
    <dbReference type="NCBI Taxonomy" id="269482"/>
    <lineage>
        <taxon>Bacteria</taxon>
        <taxon>Pseudomonadati</taxon>
        <taxon>Pseudomonadota</taxon>
        <taxon>Betaproteobacteria</taxon>
        <taxon>Burkholderiales</taxon>
        <taxon>Burkholderiaceae</taxon>
        <taxon>Burkholderia</taxon>
        <taxon>Burkholderia cepacia complex</taxon>
    </lineage>
</organism>
<protein>
    <submittedName>
        <fullName evidence="2">Uncharacterized protein</fullName>
    </submittedName>
</protein>
<evidence type="ECO:0000313" key="3">
    <source>
        <dbReference type="Proteomes" id="UP000002287"/>
    </source>
</evidence>
<evidence type="ECO:0000256" key="1">
    <source>
        <dbReference type="SAM" id="MobiDB-lite"/>
    </source>
</evidence>
<reference evidence="3" key="1">
    <citation type="submission" date="2007-03" db="EMBL/GenBank/DDBJ databases">
        <title>Complete sequence of chromosome 2 of Burkholderia vietnamiensis G4.</title>
        <authorList>
            <consortium name="US DOE Joint Genome Institute"/>
            <person name="Copeland A."/>
            <person name="Lucas S."/>
            <person name="Lapidus A."/>
            <person name="Barry K."/>
            <person name="Detter J.C."/>
            <person name="Glavina del Rio T."/>
            <person name="Hammon N."/>
            <person name="Israni S."/>
            <person name="Dalin E."/>
            <person name="Tice H."/>
            <person name="Pitluck S."/>
            <person name="Chain P."/>
            <person name="Malfatti S."/>
            <person name="Shin M."/>
            <person name="Vergez L."/>
            <person name="Schmutz J."/>
            <person name="Larimer F."/>
            <person name="Land M."/>
            <person name="Hauser L."/>
            <person name="Kyrpides N."/>
            <person name="Tiedje J."/>
            <person name="Richardson P."/>
        </authorList>
    </citation>
    <scope>NUCLEOTIDE SEQUENCE [LARGE SCALE GENOMIC DNA]</scope>
    <source>
        <strain evidence="3">G4 / LMG 22486</strain>
    </source>
</reference>
<feature type="compositionally biased region" description="Basic and acidic residues" evidence="1">
    <location>
        <begin position="121"/>
        <end position="130"/>
    </location>
</feature>
<dbReference type="AlphaFoldDB" id="A4JPR7"/>
<dbReference type="Proteomes" id="UP000002287">
    <property type="component" value="Chromosome 2"/>
</dbReference>
<dbReference type="EMBL" id="CP000615">
    <property type="protein sequence ID" value="ABO58270.1"/>
    <property type="molecule type" value="Genomic_DNA"/>
</dbReference>
<dbReference type="KEGG" id="bvi:Bcep1808_5322"/>